<dbReference type="AlphaFoldDB" id="A0A0M3HY76"/>
<accession>A0A0M3HY76</accession>
<name>A0A0M3HY76_ASCLU</name>
<proteinExistence type="predicted"/>
<evidence type="ECO:0000313" key="1">
    <source>
        <dbReference type="Proteomes" id="UP000036681"/>
    </source>
</evidence>
<dbReference type="WBParaSite" id="ALUE_0000842001-mRNA-1">
    <property type="protein sequence ID" value="ALUE_0000842001-mRNA-1"/>
    <property type="gene ID" value="ALUE_0000842001"/>
</dbReference>
<keyword evidence="1" id="KW-1185">Reference proteome</keyword>
<sequence>MLIERTPRLHFYESNQGRNLIVCRLCPHCPYLLAIDRRLFVKNIVINVYNPDKYKATIRVVFQRYVDIVIHYNA</sequence>
<organism evidence="1 2">
    <name type="scientific">Ascaris lumbricoides</name>
    <name type="common">Giant roundworm</name>
    <dbReference type="NCBI Taxonomy" id="6252"/>
    <lineage>
        <taxon>Eukaryota</taxon>
        <taxon>Metazoa</taxon>
        <taxon>Ecdysozoa</taxon>
        <taxon>Nematoda</taxon>
        <taxon>Chromadorea</taxon>
        <taxon>Rhabditida</taxon>
        <taxon>Spirurina</taxon>
        <taxon>Ascaridomorpha</taxon>
        <taxon>Ascaridoidea</taxon>
        <taxon>Ascarididae</taxon>
        <taxon>Ascaris</taxon>
    </lineage>
</organism>
<protein>
    <submittedName>
        <fullName evidence="2">Radical SAM protein</fullName>
    </submittedName>
</protein>
<evidence type="ECO:0000313" key="2">
    <source>
        <dbReference type="WBParaSite" id="ALUE_0000842001-mRNA-1"/>
    </source>
</evidence>
<reference evidence="2" key="1">
    <citation type="submission" date="2017-02" db="UniProtKB">
        <authorList>
            <consortium name="WormBaseParasite"/>
        </authorList>
    </citation>
    <scope>IDENTIFICATION</scope>
</reference>
<dbReference type="Proteomes" id="UP000036681">
    <property type="component" value="Unplaced"/>
</dbReference>